<name>A0A524RM72_9CHRO</name>
<dbReference type="Proteomes" id="UP000317990">
    <property type="component" value="Unassembled WGS sequence"/>
</dbReference>
<dbReference type="Pfam" id="PF09369">
    <property type="entry name" value="MZB"/>
    <property type="match status" value="1"/>
</dbReference>
<evidence type="ECO:0000313" key="2">
    <source>
        <dbReference type="EMBL" id="TGG90689.1"/>
    </source>
</evidence>
<sequence>MPPSNRRKQAPPPLGEARQSQVLQMYGPGAMVDLPDYAVLIGGLDFWNDRGCDPIHEPRLLRLAQQATGAARVELRTPPKEVDPLKNISGSIKALRFPEWSVVQKKIPDRQAFEVNCRARLLVHYNDGCIKNWKKYQDQDGEHQLVPVRFVMACPHGHLSDIRWRDFCFRQFDCKNTEHLYLLEAGTGNDFTQIFVQSESGVTRKLADALIPETRALGTCQGKTPWLGRDSRDSEQCRTDGKPTLSRLLVRSATNAYFSETISVISLPEEAGGLAKRVTELKDELEVIKAEAQIGMALKYNRQLKSAFEGIEPAALWQAIESQRQGPTGEVSQPKDEELRMLVGPMDGVSSCAEDSPFDATVWTRGDPPPWFQKAIKRVLLVRRLREVQALVGFTRFTARTSSLGGLPIDTTKSNARAPLANDLRWLPASENKGEGIFIEFDPATIKEWASSDAVMSRAAQFSKAFENEWLKSRGLDTEQFPFPGAPYILLHSLSHLLITEMALECGYGSSSIRERIYANSEIGYGILLLTSTSGSEGTLGGLVDAGKRIVPYLERAFERGQLCSNDPFCSEHDPNHEFDIRPTHGAACHGCELIAETSCEQRNEFLDRALVSRTVSVVDDADDPSFWSFINPEAH</sequence>
<organism evidence="2 3">
    <name type="scientific">Aphanocapsa feldmannii 277cV</name>
    <dbReference type="NCBI Taxonomy" id="2507553"/>
    <lineage>
        <taxon>Bacteria</taxon>
        <taxon>Bacillati</taxon>
        <taxon>Cyanobacteriota</taxon>
        <taxon>Cyanophyceae</taxon>
        <taxon>Oscillatoriophycideae</taxon>
        <taxon>Chroococcales</taxon>
        <taxon>Microcystaceae</taxon>
        <taxon>Aphanocapsa</taxon>
    </lineage>
</organism>
<evidence type="ECO:0000313" key="3">
    <source>
        <dbReference type="Proteomes" id="UP000317990"/>
    </source>
</evidence>
<dbReference type="InterPro" id="IPR047721">
    <property type="entry name" value="DrmB"/>
</dbReference>
<dbReference type="EMBL" id="SRMO01000086">
    <property type="protein sequence ID" value="TGG90689.1"/>
    <property type="molecule type" value="Genomic_DNA"/>
</dbReference>
<comment type="caution">
    <text evidence="2">The sequence shown here is derived from an EMBL/GenBank/DDBJ whole genome shotgun (WGS) entry which is preliminary data.</text>
</comment>
<reference evidence="2 3" key="1">
    <citation type="journal article" date="2019" name="mSystems">
        <title>Life at home and on the roam: Genomic adaptions reflect the dual lifestyle of an intracellular, facultative symbiont.</title>
        <authorList>
            <person name="Burgsdorf I."/>
        </authorList>
    </citation>
    <scope>NUCLEOTIDE SEQUENCE [LARGE SCALE GENOMIC DNA]</scope>
    <source>
        <strain evidence="2">277cV</strain>
    </source>
</reference>
<accession>A0A524RM72</accession>
<evidence type="ECO:0000259" key="1">
    <source>
        <dbReference type="Pfam" id="PF09369"/>
    </source>
</evidence>
<gene>
    <name evidence="2" type="ORF">ERJ67_10170</name>
</gene>
<proteinExistence type="predicted"/>
<protein>
    <submittedName>
        <fullName evidence="2">DUF1998 domain-containing protein</fullName>
    </submittedName>
</protein>
<dbReference type="AlphaFoldDB" id="A0A524RM72"/>
<dbReference type="InterPro" id="IPR018973">
    <property type="entry name" value="MZB"/>
</dbReference>
<feature type="domain" description="MrfA-like Zn-binding" evidence="1">
    <location>
        <begin position="494"/>
        <end position="592"/>
    </location>
</feature>
<dbReference type="NCBIfam" id="NF038324">
    <property type="entry name" value="DrmB_fam"/>
    <property type="match status" value="1"/>
</dbReference>